<dbReference type="SUPFAM" id="SSF47473">
    <property type="entry name" value="EF-hand"/>
    <property type="match status" value="1"/>
</dbReference>
<protein>
    <recommendedName>
        <fullName evidence="5">EF-hand domain-containing protein</fullName>
    </recommendedName>
</protein>
<dbReference type="PANTHER" id="PTHR34524:SF6">
    <property type="entry name" value="CALCYPHOSINE LIKE"/>
    <property type="match status" value="1"/>
</dbReference>
<feature type="compositionally biased region" description="Polar residues" evidence="4">
    <location>
        <begin position="618"/>
        <end position="635"/>
    </location>
</feature>
<keyword evidence="3" id="KW-0106">Calcium</keyword>
<dbReference type="InterPro" id="IPR011992">
    <property type="entry name" value="EF-hand-dom_pair"/>
</dbReference>
<feature type="region of interest" description="Disordered" evidence="4">
    <location>
        <begin position="618"/>
        <end position="638"/>
    </location>
</feature>
<dbReference type="EMBL" id="QXFY01000603">
    <property type="protein sequence ID" value="KAE9339924.1"/>
    <property type="molecule type" value="Genomic_DNA"/>
</dbReference>
<dbReference type="Gene3D" id="1.10.238.10">
    <property type="entry name" value="EF-hand"/>
    <property type="match status" value="2"/>
</dbReference>
<accession>A0A6G0RS16</accession>
<dbReference type="InterPro" id="IPR028034">
    <property type="entry name" value="HU-CCDC81"/>
</dbReference>
<evidence type="ECO:0000313" key="7">
    <source>
        <dbReference type="Proteomes" id="UP000486351"/>
    </source>
</evidence>
<evidence type="ECO:0000259" key="5">
    <source>
        <dbReference type="PROSITE" id="PS50222"/>
    </source>
</evidence>
<keyword evidence="2" id="KW-0677">Repeat</keyword>
<feature type="region of interest" description="Disordered" evidence="4">
    <location>
        <begin position="211"/>
        <end position="244"/>
    </location>
</feature>
<keyword evidence="1" id="KW-0479">Metal-binding</keyword>
<dbReference type="AlphaFoldDB" id="A0A6G0RS16"/>
<proteinExistence type="predicted"/>
<dbReference type="PANTHER" id="PTHR34524">
    <property type="entry name" value="CALCYPHOSIN"/>
    <property type="match status" value="1"/>
</dbReference>
<dbReference type="InterPro" id="IPR002048">
    <property type="entry name" value="EF_hand_dom"/>
</dbReference>
<name>A0A6G0RS16_9STRA</name>
<gene>
    <name evidence="6" type="ORF">PF008_g11339</name>
</gene>
<dbReference type="InterPro" id="IPR051581">
    <property type="entry name" value="Ca-bind"/>
</dbReference>
<evidence type="ECO:0000256" key="2">
    <source>
        <dbReference type="ARBA" id="ARBA00022737"/>
    </source>
</evidence>
<evidence type="ECO:0000256" key="3">
    <source>
        <dbReference type="ARBA" id="ARBA00022837"/>
    </source>
</evidence>
<evidence type="ECO:0000256" key="4">
    <source>
        <dbReference type="SAM" id="MobiDB-lite"/>
    </source>
</evidence>
<evidence type="ECO:0000313" key="6">
    <source>
        <dbReference type="EMBL" id="KAE9339924.1"/>
    </source>
</evidence>
<dbReference type="Proteomes" id="UP000486351">
    <property type="component" value="Unassembled WGS sequence"/>
</dbReference>
<dbReference type="GO" id="GO:0005509">
    <property type="term" value="F:calcium ion binding"/>
    <property type="evidence" value="ECO:0007669"/>
    <property type="project" value="InterPro"/>
</dbReference>
<feature type="domain" description="EF-hand" evidence="5">
    <location>
        <begin position="824"/>
        <end position="859"/>
    </location>
</feature>
<dbReference type="PROSITE" id="PS50222">
    <property type="entry name" value="EF_HAND_2"/>
    <property type="match status" value="1"/>
</dbReference>
<feature type="compositionally biased region" description="Polar residues" evidence="4">
    <location>
        <begin position="211"/>
        <end position="221"/>
    </location>
</feature>
<feature type="compositionally biased region" description="Basic and acidic residues" evidence="4">
    <location>
        <begin position="323"/>
        <end position="334"/>
    </location>
</feature>
<feature type="region of interest" description="Disordered" evidence="4">
    <location>
        <begin position="373"/>
        <end position="392"/>
    </location>
</feature>
<sequence>MRISDASHHLKKTSLWDYGNQADAEAVLTTTDILNKATATIRASLGVNNPENIWGSLGQHLEKHLLQLKAANIKNFGAFGFNQNNGLAFVQDPVFLHMTRLCLVSRKRGDLVAPALRHSEQVLDIDVNELAAEYLQNCSNDLVKAVISSVFAWVTAWAKDGQQMRLSFHPVGEWICDGESVDFRFSELFREGIALKKAAMEQQGAEIAETTDSGVGNMNDNQFDEQESLGDQTTCPPRSARNPVGTEELDYISAKNNLSVDIFPSAAKVSAVQSGSPVGRSRYKLRAPTFASIAKQLPPHGQRRKKRADASVEVVSSNSKGEVASKKKPSTDRGVARTVKQVGSATPGLNPIDIDTATEDILAAVRNIRPGTASTVRPCKSTLRSKPAPGPTAQQLDTINRLLKRISNRKSHSMQGLNAVVAVLKPFRTGAISPTELSLSLRKLGVKVSSGELKDIAAAFSHEKRGYIDITKLMDALRGPSLSGPRLDLVTRVFQQMDPAGSGVVDVDGMIKHYDVGFLDKVREGRQSKWEALTAFLQEWASVCNCTGNSITFEAFVRYYQNASACISSDAEFERLMHQAWPVAEEHQGPETESPSGGNNKNLSTNIAVRGVSRNMSTQSAVVPGTQNGTETTGEMDTRPSKAWSYLRALLLFPQPYQFEVGNWPTLDNMCRRLGANRVLGDGNEIMNAKAFSNSLATLDKRLTPKVAVDLSCFVADHCAPSLGNSDSIVLLSLYRMLTTVWSEKSTSDPVVDYNYVEYYASRAIERIRIRVNGSQTRTTHAEILPSVDLKALEKWLHAFSSNGDSLLMKYELRNGLMKVGIDISYQDLDYLFAYFDVDRQGYINYEPFLEALRSPSNMLPKLARHQEKSLTHAETKSVNDAPLQQPAILKYTAAPQRTTRRGQQVAPQPNFRRRNLIHRAIWDQSTKKEKSDTGEKFDKLEMERRRRYQAAQIIQTIFRAFRARHIAAQLRRKAAAKTYRVNTLALEHEQLLTKKKKASRTALPTAYGFKPKIRL</sequence>
<reference evidence="6 7" key="1">
    <citation type="submission" date="2018-09" db="EMBL/GenBank/DDBJ databases">
        <title>Genomic investigation of the strawberry pathogen Phytophthora fragariae indicates pathogenicity is determined by transcriptional variation in three key races.</title>
        <authorList>
            <person name="Adams T.M."/>
            <person name="Armitage A.D."/>
            <person name="Sobczyk M.K."/>
            <person name="Bates H.J."/>
            <person name="Dunwell J.M."/>
            <person name="Nellist C.F."/>
            <person name="Harrison R.J."/>
        </authorList>
    </citation>
    <scope>NUCLEOTIDE SEQUENCE [LARGE SCALE GENOMIC DNA]</scope>
    <source>
        <strain evidence="6 7">NOV-77</strain>
    </source>
</reference>
<comment type="caution">
    <text evidence="6">The sequence shown here is derived from an EMBL/GenBank/DDBJ whole genome shotgun (WGS) entry which is preliminary data.</text>
</comment>
<feature type="region of interest" description="Disordered" evidence="4">
    <location>
        <begin position="294"/>
        <end position="334"/>
    </location>
</feature>
<dbReference type="Pfam" id="PF14908">
    <property type="entry name" value="HU-CCDC81_euk_1"/>
    <property type="match status" value="1"/>
</dbReference>
<organism evidence="6 7">
    <name type="scientific">Phytophthora fragariae</name>
    <dbReference type="NCBI Taxonomy" id="53985"/>
    <lineage>
        <taxon>Eukaryota</taxon>
        <taxon>Sar</taxon>
        <taxon>Stramenopiles</taxon>
        <taxon>Oomycota</taxon>
        <taxon>Peronosporomycetes</taxon>
        <taxon>Peronosporales</taxon>
        <taxon>Peronosporaceae</taxon>
        <taxon>Phytophthora</taxon>
    </lineage>
</organism>
<evidence type="ECO:0000256" key="1">
    <source>
        <dbReference type="ARBA" id="ARBA00022723"/>
    </source>
</evidence>
<dbReference type="Pfam" id="PF13833">
    <property type="entry name" value="EF-hand_8"/>
    <property type="match status" value="1"/>
</dbReference>
<dbReference type="CDD" id="cd23767">
    <property type="entry name" value="IQCD"/>
    <property type="match status" value="1"/>
</dbReference>